<dbReference type="Pfam" id="PF01920">
    <property type="entry name" value="Prefoldin_2"/>
    <property type="match status" value="1"/>
</dbReference>
<evidence type="ECO:0000313" key="3">
    <source>
        <dbReference type="Proteomes" id="UP001430584"/>
    </source>
</evidence>
<sequence length="87" mass="10223">MSAIPRYSRDFSRFVWSPVPDVKKRLASESEELKSDTSNLEKKLHYLETTYKNSRDNLEQLFKAVPDEQRKKKRNWQGAAHVANVAR</sequence>
<dbReference type="RefSeq" id="XP_066627629.1">
    <property type="nucleotide sequence ID" value="XM_066782054.1"/>
</dbReference>
<dbReference type="Proteomes" id="UP001430584">
    <property type="component" value="Unassembled WGS sequence"/>
</dbReference>
<evidence type="ECO:0000313" key="2">
    <source>
        <dbReference type="EMBL" id="KAL0252249.1"/>
    </source>
</evidence>
<comment type="similarity">
    <text evidence="1">Belongs to the prefoldin subunit beta family.</text>
</comment>
<gene>
    <name evidence="2" type="ORF">SLS55_010691</name>
</gene>
<dbReference type="SUPFAM" id="SSF46579">
    <property type="entry name" value="Prefoldin"/>
    <property type="match status" value="1"/>
</dbReference>
<name>A0ABR3BY85_9PEZI</name>
<reference evidence="2 3" key="1">
    <citation type="submission" date="2024-02" db="EMBL/GenBank/DDBJ databases">
        <title>De novo assembly and annotation of 12 fungi associated with fruit tree decline syndrome in Ontario, Canada.</title>
        <authorList>
            <person name="Sulman M."/>
            <person name="Ellouze W."/>
            <person name="Ilyukhin E."/>
        </authorList>
    </citation>
    <scope>NUCLEOTIDE SEQUENCE [LARGE SCALE GENOMIC DNA]</scope>
    <source>
        <strain evidence="2 3">FDS-637</strain>
    </source>
</reference>
<comment type="caution">
    <text evidence="2">The sequence shown here is derived from an EMBL/GenBank/DDBJ whole genome shotgun (WGS) entry which is preliminary data.</text>
</comment>
<dbReference type="EMBL" id="JAJVCZ030000018">
    <property type="protein sequence ID" value="KAL0252249.1"/>
    <property type="molecule type" value="Genomic_DNA"/>
</dbReference>
<dbReference type="InterPro" id="IPR002777">
    <property type="entry name" value="PFD_beta-like"/>
</dbReference>
<proteinExistence type="inferred from homology"/>
<protein>
    <submittedName>
        <fullName evidence="2">Uncharacterized protein</fullName>
    </submittedName>
</protein>
<accession>A0ABR3BY85</accession>
<organism evidence="2 3">
    <name type="scientific">Diplodia seriata</name>
    <dbReference type="NCBI Taxonomy" id="420778"/>
    <lineage>
        <taxon>Eukaryota</taxon>
        <taxon>Fungi</taxon>
        <taxon>Dikarya</taxon>
        <taxon>Ascomycota</taxon>
        <taxon>Pezizomycotina</taxon>
        <taxon>Dothideomycetes</taxon>
        <taxon>Dothideomycetes incertae sedis</taxon>
        <taxon>Botryosphaeriales</taxon>
        <taxon>Botryosphaeriaceae</taxon>
        <taxon>Diplodia</taxon>
    </lineage>
</organism>
<dbReference type="GeneID" id="92014776"/>
<evidence type="ECO:0000256" key="1">
    <source>
        <dbReference type="ARBA" id="ARBA00008045"/>
    </source>
</evidence>
<keyword evidence="3" id="KW-1185">Reference proteome</keyword>